<dbReference type="VEuPathDB" id="MicrosporidiaDB:H312_00142"/>
<keyword evidence="1" id="KW-0812">Transmembrane</keyword>
<keyword evidence="3" id="KW-1185">Reference proteome</keyword>
<dbReference type="Proteomes" id="UP000030655">
    <property type="component" value="Unassembled WGS sequence"/>
</dbReference>
<keyword evidence="1" id="KW-0472">Membrane</keyword>
<dbReference type="EMBL" id="KK365130">
    <property type="protein sequence ID" value="KCZ82484.1"/>
    <property type="molecule type" value="Genomic_DNA"/>
</dbReference>
<evidence type="ECO:0000313" key="2">
    <source>
        <dbReference type="EMBL" id="KCZ82484.1"/>
    </source>
</evidence>
<dbReference type="AlphaFoldDB" id="A0A059F648"/>
<dbReference type="OrthoDB" id="2197414at2759"/>
<sequence length="452" mass="54245">MKNKEKSVYILLIALGIYGIKKIYDNYKYRKKKAIDDLYSHGKYEEYLFALKDTTLSPEDLIKYIYSCHMTFDYTTLLSKSQNYFREVKDDASLVSICKLRINAGIEILEEDLIFKDIIFLTSVNDENFDGIESLILEERFRKYDKNICRIDFDKLQGLLDTFPELYKEYKSHEIGLMLQNKSYNSLPMIDDSNPYFRFLHYIIKFVKFNNKTLIYNLKDESFSYSKMYYEFIHSQKKEIQPSFYKKENVSSCFYKALIFRNDNDKENYLSWISKSFNYKNCEFVYVELIKESISLGDYKKAFDLSCKASDAFSYDLLLLLKIKVMILLKNTENVREELSFIKNRNHEYYFIRSFIEERISNLLIAYQLNENSYLINFNLALALMKSHDIDCMIYFTNCLHFSLESTIYFKLFCVVEYLKVINELIEIFPHKKIPLFNLLLKKFKFEFIMFN</sequence>
<name>A0A059F648_9MICR</name>
<evidence type="ECO:0000256" key="1">
    <source>
        <dbReference type="SAM" id="Phobius"/>
    </source>
</evidence>
<dbReference type="HOGENOM" id="CLU_048896_0_0_1"/>
<organism evidence="2 3">
    <name type="scientific">Anncaliia algerae PRA339</name>
    <dbReference type="NCBI Taxonomy" id="1288291"/>
    <lineage>
        <taxon>Eukaryota</taxon>
        <taxon>Fungi</taxon>
        <taxon>Fungi incertae sedis</taxon>
        <taxon>Microsporidia</taxon>
        <taxon>Tubulinosematoidea</taxon>
        <taxon>Tubulinosematidae</taxon>
        <taxon>Anncaliia</taxon>
    </lineage>
</organism>
<proteinExistence type="predicted"/>
<accession>A0A059F648</accession>
<keyword evidence="1" id="KW-1133">Transmembrane helix</keyword>
<gene>
    <name evidence="2" type="ORF">H312_00142</name>
</gene>
<reference evidence="2 3" key="2">
    <citation type="submission" date="2014-03" db="EMBL/GenBank/DDBJ databases">
        <title>The Genome Sequence of Anncaliia algerae insect isolate PRA339.</title>
        <authorList>
            <consortium name="The Broad Institute Genome Sequencing Platform"/>
            <consortium name="The Broad Institute Genome Sequencing Center for Infectious Disease"/>
            <person name="Cuomo C."/>
            <person name="Becnel J."/>
            <person name="Sanscrainte N."/>
            <person name="Walker B."/>
            <person name="Young S.K."/>
            <person name="Zeng Q."/>
            <person name="Gargeya S."/>
            <person name="Fitzgerald M."/>
            <person name="Haas B."/>
            <person name="Abouelleil A."/>
            <person name="Alvarado L."/>
            <person name="Arachchi H.M."/>
            <person name="Berlin A.M."/>
            <person name="Chapman S.B."/>
            <person name="Dewar J."/>
            <person name="Goldberg J."/>
            <person name="Griggs A."/>
            <person name="Gujja S."/>
            <person name="Hansen M."/>
            <person name="Howarth C."/>
            <person name="Imamovic A."/>
            <person name="Larimer J."/>
            <person name="McCowan C."/>
            <person name="Murphy C."/>
            <person name="Neiman D."/>
            <person name="Pearson M."/>
            <person name="Priest M."/>
            <person name="Roberts A."/>
            <person name="Saif S."/>
            <person name="Shea T."/>
            <person name="Sisk P."/>
            <person name="Sykes S."/>
            <person name="Wortman J."/>
            <person name="Nusbaum C."/>
            <person name="Birren B."/>
        </authorList>
    </citation>
    <scope>NUCLEOTIDE SEQUENCE [LARGE SCALE GENOMIC DNA]</scope>
    <source>
        <strain evidence="2 3">PRA339</strain>
    </source>
</reference>
<reference evidence="3" key="1">
    <citation type="submission" date="2013-02" db="EMBL/GenBank/DDBJ databases">
        <authorList>
            <consortium name="The Broad Institute Genome Sequencing Platform"/>
            <person name="Cuomo C."/>
            <person name="Becnel J."/>
            <person name="Sanscrainte N."/>
            <person name="Walker B."/>
            <person name="Young S.K."/>
            <person name="Zeng Q."/>
            <person name="Gargeya S."/>
            <person name="Fitzgerald M."/>
            <person name="Haas B."/>
            <person name="Abouelleil A."/>
            <person name="Alvarado L."/>
            <person name="Arachchi H.M."/>
            <person name="Berlin A.M."/>
            <person name="Chapman S.B."/>
            <person name="Dewar J."/>
            <person name="Goldberg J."/>
            <person name="Griggs A."/>
            <person name="Gujja S."/>
            <person name="Hansen M."/>
            <person name="Howarth C."/>
            <person name="Imamovic A."/>
            <person name="Larimer J."/>
            <person name="McCowan C."/>
            <person name="Murphy C."/>
            <person name="Neiman D."/>
            <person name="Pearson M."/>
            <person name="Priest M."/>
            <person name="Roberts A."/>
            <person name="Saif S."/>
            <person name="Shea T."/>
            <person name="Sisk P."/>
            <person name="Sykes S."/>
            <person name="Wortman J."/>
            <person name="Nusbaum C."/>
            <person name="Birren B."/>
        </authorList>
    </citation>
    <scope>NUCLEOTIDE SEQUENCE [LARGE SCALE GENOMIC DNA]</scope>
    <source>
        <strain evidence="3">PRA339</strain>
    </source>
</reference>
<protein>
    <submittedName>
        <fullName evidence="2">Uncharacterized protein</fullName>
    </submittedName>
</protein>
<evidence type="ECO:0000313" key="3">
    <source>
        <dbReference type="Proteomes" id="UP000030655"/>
    </source>
</evidence>
<feature type="transmembrane region" description="Helical" evidence="1">
    <location>
        <begin position="6"/>
        <end position="24"/>
    </location>
</feature>